<dbReference type="CDD" id="cd21037">
    <property type="entry name" value="MLKL_NTD"/>
    <property type="match status" value="1"/>
</dbReference>
<evidence type="ECO:0000256" key="1">
    <source>
        <dbReference type="SAM" id="Phobius"/>
    </source>
</evidence>
<evidence type="ECO:0000313" key="3">
    <source>
        <dbReference type="Proteomes" id="UP001175227"/>
    </source>
</evidence>
<proteinExistence type="predicted"/>
<comment type="caution">
    <text evidence="2">The sequence shown here is derived from an EMBL/GenBank/DDBJ whole genome shotgun (WGS) entry which is preliminary data.</text>
</comment>
<evidence type="ECO:0008006" key="4">
    <source>
        <dbReference type="Google" id="ProtNLM"/>
    </source>
</evidence>
<accession>A0AA39NVY1</accession>
<reference evidence="2" key="1">
    <citation type="submission" date="2023-06" db="EMBL/GenBank/DDBJ databases">
        <authorList>
            <consortium name="Lawrence Berkeley National Laboratory"/>
            <person name="Ahrendt S."/>
            <person name="Sahu N."/>
            <person name="Indic B."/>
            <person name="Wong-Bajracharya J."/>
            <person name="Merenyi Z."/>
            <person name="Ke H.-M."/>
            <person name="Monk M."/>
            <person name="Kocsube S."/>
            <person name="Drula E."/>
            <person name="Lipzen A."/>
            <person name="Balint B."/>
            <person name="Henrissat B."/>
            <person name="Andreopoulos B."/>
            <person name="Martin F.M."/>
            <person name="Harder C.B."/>
            <person name="Rigling D."/>
            <person name="Ford K.L."/>
            <person name="Foster G.D."/>
            <person name="Pangilinan J."/>
            <person name="Papanicolaou A."/>
            <person name="Barry K."/>
            <person name="LaButti K."/>
            <person name="Viragh M."/>
            <person name="Koriabine M."/>
            <person name="Yan M."/>
            <person name="Riley R."/>
            <person name="Champramary S."/>
            <person name="Plett K.L."/>
            <person name="Tsai I.J."/>
            <person name="Slot J."/>
            <person name="Sipos G."/>
            <person name="Plett J."/>
            <person name="Nagy L.G."/>
            <person name="Grigoriev I.V."/>
        </authorList>
    </citation>
    <scope>NUCLEOTIDE SEQUENCE</scope>
    <source>
        <strain evidence="2">ICMP 16352</strain>
    </source>
</reference>
<keyword evidence="3" id="KW-1185">Reference proteome</keyword>
<evidence type="ECO:0000313" key="2">
    <source>
        <dbReference type="EMBL" id="KAK0472746.1"/>
    </source>
</evidence>
<keyword evidence="1" id="KW-1133">Transmembrane helix</keyword>
<sequence>MSGIDACLKIAKLTAAAGEMAPFPFIKGAAQCVVVILETIESAVKNRKDLQELAESIVTTLVVVRDTVIDHGPTSALCFKDFCLDFQTFLSDLLSKLNNESKSRGIRRLLKAKKISEEISAYRQRVQAAKEDFLIHTTTMTQLTLSDVHNDVTMGFSTLTGSMASERNVISTIKDNIEEIRTLGAQQSEEIKDISTRLHGSQQRSLYKGSVLDIIPGDIQIIKAVTHSSRNFCTVTYKDSYCTIENSNSQKMIREYIAQGNSREGAMEKLDQALDFLMKQRHPNLLQIFGVCRSPDFPAIIFHDTTLIPYHQYYNKFHDLPVIQVIQFFSELFQDLQSISDVLPMENYRPSGSIKIYSIFLTDIEAQVCVNKHGKLVFGDLLQYGRYHLGPLLMFYKQQNGTGKYQVWYNAYQSGDPLHTGQGIPNFNCYEFQPLQYKLKGQSDPAYCSSDPKDFYAPGSVLYNLESEDPSSLHQVLVGRTQPPLHWWDWEIVWHIESSQEQVTNFSSSFDNGPVSIKFSWNNIIRNSTIYICMPWKDSKAIVKSWIAQCDDLQLYIIMNVRFYIEIILMDFEDNDKFCHICNTKDQYHDALSLTITAPVIDYDTNTFKSWPVVSCSQVCSMDPLEERDILSVRVRYSETKTQWRFEESDHMAHLTIPELNTKHGFDPVCHGADVCKHFGWPLFEYLDPSTGEWTPNDTVSQESSGLSSVISDNIDEILNAEHDPTPCSTMDMAVESIAEAGGVPVIETRMVPANVHWQYDISIWALVVIFIAISIQVLLLSPFKDYLYL</sequence>
<name>A0AA39NVY1_9AGAR</name>
<dbReference type="EMBL" id="JAUEPR010000038">
    <property type="protein sequence ID" value="KAK0472746.1"/>
    <property type="molecule type" value="Genomic_DNA"/>
</dbReference>
<keyword evidence="1" id="KW-0812">Transmembrane</keyword>
<dbReference type="Proteomes" id="UP001175227">
    <property type="component" value="Unassembled WGS sequence"/>
</dbReference>
<protein>
    <recommendedName>
        <fullName evidence="4">Protein kinase domain-containing protein</fullName>
    </recommendedName>
</protein>
<gene>
    <name evidence="2" type="ORF">IW261DRAFT_1506717</name>
</gene>
<dbReference type="AlphaFoldDB" id="A0AA39NVY1"/>
<dbReference type="InterPro" id="IPR059179">
    <property type="entry name" value="MLKL-like_MCAfunc"/>
</dbReference>
<feature type="transmembrane region" description="Helical" evidence="1">
    <location>
        <begin position="762"/>
        <end position="781"/>
    </location>
</feature>
<keyword evidence="1" id="KW-0472">Membrane</keyword>
<organism evidence="2 3">
    <name type="scientific">Armillaria novae-zelandiae</name>
    <dbReference type="NCBI Taxonomy" id="153914"/>
    <lineage>
        <taxon>Eukaryota</taxon>
        <taxon>Fungi</taxon>
        <taxon>Dikarya</taxon>
        <taxon>Basidiomycota</taxon>
        <taxon>Agaricomycotina</taxon>
        <taxon>Agaricomycetes</taxon>
        <taxon>Agaricomycetidae</taxon>
        <taxon>Agaricales</taxon>
        <taxon>Marasmiineae</taxon>
        <taxon>Physalacriaceae</taxon>
        <taxon>Armillaria</taxon>
    </lineage>
</organism>